<dbReference type="AlphaFoldDB" id="A0A9E7GKI1"/>
<organism evidence="3 4">
    <name type="scientific">Musa troglodytarum</name>
    <name type="common">fe'i banana</name>
    <dbReference type="NCBI Taxonomy" id="320322"/>
    <lineage>
        <taxon>Eukaryota</taxon>
        <taxon>Viridiplantae</taxon>
        <taxon>Streptophyta</taxon>
        <taxon>Embryophyta</taxon>
        <taxon>Tracheophyta</taxon>
        <taxon>Spermatophyta</taxon>
        <taxon>Magnoliopsida</taxon>
        <taxon>Liliopsida</taxon>
        <taxon>Zingiberales</taxon>
        <taxon>Musaceae</taxon>
        <taxon>Musa</taxon>
    </lineage>
</organism>
<keyword evidence="2" id="KW-0812">Transmembrane</keyword>
<proteinExistence type="predicted"/>
<sequence length="151" mass="16623">MYGYTFDGRVKWCHRLHAITPLLTGIKGGQITGETLHPAAHPHPRLASSSQPSRSRRDWLPSDPCALVLLSFTWVCDRSFWSPEGFLRVLSWFLGLGCGSTVVGLVVLDLLESPLIDFGQVACSSNGTGEMGAWASRDPQRDHRFGTTPSR</sequence>
<evidence type="ECO:0000313" key="4">
    <source>
        <dbReference type="Proteomes" id="UP001055439"/>
    </source>
</evidence>
<accession>A0A9E7GKI1</accession>
<feature type="region of interest" description="Disordered" evidence="1">
    <location>
        <begin position="132"/>
        <end position="151"/>
    </location>
</feature>
<name>A0A9E7GKI1_9LILI</name>
<keyword evidence="2" id="KW-0472">Membrane</keyword>
<gene>
    <name evidence="3" type="ORF">MUK42_34329</name>
</gene>
<evidence type="ECO:0000256" key="2">
    <source>
        <dbReference type="SAM" id="Phobius"/>
    </source>
</evidence>
<dbReference type="EMBL" id="CP097508">
    <property type="protein sequence ID" value="URE13842.1"/>
    <property type="molecule type" value="Genomic_DNA"/>
</dbReference>
<evidence type="ECO:0000256" key="1">
    <source>
        <dbReference type="SAM" id="MobiDB-lite"/>
    </source>
</evidence>
<reference evidence="3" key="1">
    <citation type="submission" date="2022-05" db="EMBL/GenBank/DDBJ databases">
        <title>The Musa troglodytarum L. genome provides insights into the mechanism of non-climacteric behaviour and enrichment of carotenoids.</title>
        <authorList>
            <person name="Wang J."/>
        </authorList>
    </citation>
    <scope>NUCLEOTIDE SEQUENCE</scope>
    <source>
        <tissue evidence="3">Leaf</tissue>
    </source>
</reference>
<protein>
    <submittedName>
        <fullName evidence="3">Uncharacterized protein</fullName>
    </submittedName>
</protein>
<dbReference type="Proteomes" id="UP001055439">
    <property type="component" value="Chromosome 6"/>
</dbReference>
<feature type="transmembrane region" description="Helical" evidence="2">
    <location>
        <begin position="89"/>
        <end position="111"/>
    </location>
</feature>
<evidence type="ECO:0000313" key="3">
    <source>
        <dbReference type="EMBL" id="URE13842.1"/>
    </source>
</evidence>
<keyword evidence="2" id="KW-1133">Transmembrane helix</keyword>
<keyword evidence="4" id="KW-1185">Reference proteome</keyword>